<comment type="caution">
    <text evidence="2">The sequence shown here is derived from an EMBL/GenBank/DDBJ whole genome shotgun (WGS) entry which is preliminary data.</text>
</comment>
<evidence type="ECO:0000313" key="3">
    <source>
        <dbReference type="Proteomes" id="UP000193144"/>
    </source>
</evidence>
<dbReference type="Proteomes" id="UP000193144">
    <property type="component" value="Unassembled WGS sequence"/>
</dbReference>
<keyword evidence="2" id="KW-0808">Transferase</keyword>
<evidence type="ECO:0000259" key="1">
    <source>
        <dbReference type="PROSITE" id="PS51186"/>
    </source>
</evidence>
<dbReference type="InterPro" id="IPR052523">
    <property type="entry name" value="Trichothecene_AcTrans"/>
</dbReference>
<dbReference type="EMBL" id="MCFA01000114">
    <property type="protein sequence ID" value="ORY06770.1"/>
    <property type="molecule type" value="Genomic_DNA"/>
</dbReference>
<dbReference type="Pfam" id="PF00583">
    <property type="entry name" value="Acetyltransf_1"/>
    <property type="match status" value="1"/>
</dbReference>
<proteinExistence type="predicted"/>
<keyword evidence="2" id="KW-0012">Acyltransferase</keyword>
<dbReference type="CDD" id="cd04301">
    <property type="entry name" value="NAT_SF"/>
    <property type="match status" value="1"/>
</dbReference>
<protein>
    <submittedName>
        <fullName evidence="2">Acyl-CoA N-acyltransferase</fullName>
    </submittedName>
</protein>
<dbReference type="InterPro" id="IPR000182">
    <property type="entry name" value="GNAT_dom"/>
</dbReference>
<dbReference type="PANTHER" id="PTHR42791">
    <property type="entry name" value="GNAT FAMILY ACETYLTRANSFERASE"/>
    <property type="match status" value="1"/>
</dbReference>
<dbReference type="Gene3D" id="3.40.630.30">
    <property type="match status" value="1"/>
</dbReference>
<dbReference type="OrthoDB" id="410198at2759"/>
<dbReference type="AlphaFoldDB" id="A0A1Y1Z922"/>
<name>A0A1Y1Z922_9PLEO</name>
<accession>A0A1Y1Z922</accession>
<feature type="domain" description="N-acetyltransferase" evidence="1">
    <location>
        <begin position="3"/>
        <end position="216"/>
    </location>
</feature>
<keyword evidence="3" id="KW-1185">Reference proteome</keyword>
<dbReference type="GO" id="GO:0016747">
    <property type="term" value="F:acyltransferase activity, transferring groups other than amino-acyl groups"/>
    <property type="evidence" value="ECO:0007669"/>
    <property type="project" value="InterPro"/>
</dbReference>
<dbReference type="STRING" id="1231657.A0A1Y1Z922"/>
<dbReference type="PROSITE" id="PS51186">
    <property type="entry name" value="GNAT"/>
    <property type="match status" value="1"/>
</dbReference>
<dbReference type="SUPFAM" id="SSF55729">
    <property type="entry name" value="Acyl-CoA N-acyltransferases (Nat)"/>
    <property type="match status" value="1"/>
</dbReference>
<dbReference type="PANTHER" id="PTHR42791:SF14">
    <property type="entry name" value="N-ACETYLTRANSFERASE DOMAIN-CONTAINING PROTEIN"/>
    <property type="match status" value="1"/>
</dbReference>
<organism evidence="2 3">
    <name type="scientific">Clohesyomyces aquaticus</name>
    <dbReference type="NCBI Taxonomy" id="1231657"/>
    <lineage>
        <taxon>Eukaryota</taxon>
        <taxon>Fungi</taxon>
        <taxon>Dikarya</taxon>
        <taxon>Ascomycota</taxon>
        <taxon>Pezizomycotina</taxon>
        <taxon>Dothideomycetes</taxon>
        <taxon>Pleosporomycetidae</taxon>
        <taxon>Pleosporales</taxon>
        <taxon>Lindgomycetaceae</taxon>
        <taxon>Clohesyomyces</taxon>
    </lineage>
</organism>
<reference evidence="2 3" key="1">
    <citation type="submission" date="2016-07" db="EMBL/GenBank/DDBJ databases">
        <title>Pervasive Adenine N6-methylation of Active Genes in Fungi.</title>
        <authorList>
            <consortium name="DOE Joint Genome Institute"/>
            <person name="Mondo S.J."/>
            <person name="Dannebaum R.O."/>
            <person name="Kuo R.C."/>
            <person name="Labutti K."/>
            <person name="Haridas S."/>
            <person name="Kuo A."/>
            <person name="Salamov A."/>
            <person name="Ahrendt S.R."/>
            <person name="Lipzen A."/>
            <person name="Sullivan W."/>
            <person name="Andreopoulos W.B."/>
            <person name="Clum A."/>
            <person name="Lindquist E."/>
            <person name="Daum C."/>
            <person name="Ramamoorthy G.K."/>
            <person name="Gryganskyi A."/>
            <person name="Culley D."/>
            <person name="Magnuson J.K."/>
            <person name="James T.Y."/>
            <person name="O'Malley M.A."/>
            <person name="Stajich J.E."/>
            <person name="Spatafora J.W."/>
            <person name="Visel A."/>
            <person name="Grigoriev I.V."/>
        </authorList>
    </citation>
    <scope>NUCLEOTIDE SEQUENCE [LARGE SCALE GENOMIC DNA]</scope>
    <source>
        <strain evidence="2 3">CBS 115471</strain>
    </source>
</reference>
<dbReference type="InterPro" id="IPR016181">
    <property type="entry name" value="Acyl_CoA_acyltransferase"/>
</dbReference>
<evidence type="ECO:0000313" key="2">
    <source>
        <dbReference type="EMBL" id="ORY06770.1"/>
    </source>
</evidence>
<sequence length="216" mass="24042">MSIIVQEALDSDILRACEVEVAAYSNAADPNRLGPILFPGPFPPDAQEKRAAKLIEERKEDPSCIFTKAVDEETGELIAFSKWHIYETAALAAAAEKSVNIRPGMNVEACTMFFSGLAKRKKETMGNKPHIYLHLLHTDPDFQKRGAGRALLRWGTTKADTVGLPVYLESSPAGHPFYLKHEFADIDRFDLDLRPFGGPEEPYITPLMLREPKSSL</sequence>
<gene>
    <name evidence="2" type="ORF">BCR34DRAFT_489926</name>
</gene>